<dbReference type="InterPro" id="IPR000674">
    <property type="entry name" value="Ald_Oxase/Xan_DH_a/b"/>
</dbReference>
<evidence type="ECO:0000259" key="1">
    <source>
        <dbReference type="SMART" id="SM01008"/>
    </source>
</evidence>
<feature type="non-terminal residue" evidence="2">
    <location>
        <position position="99"/>
    </location>
</feature>
<dbReference type="PANTHER" id="PTHR47495:SF1">
    <property type="entry name" value="BLL3820 PROTEIN"/>
    <property type="match status" value="1"/>
</dbReference>
<dbReference type="Pfam" id="PF01315">
    <property type="entry name" value="Ald_Xan_dh_C"/>
    <property type="match status" value="1"/>
</dbReference>
<dbReference type="PANTHER" id="PTHR47495">
    <property type="entry name" value="ALDEHYDE DEHYDROGENASE"/>
    <property type="match status" value="1"/>
</dbReference>
<evidence type="ECO:0000313" key="2">
    <source>
        <dbReference type="EMBL" id="GAH86969.1"/>
    </source>
</evidence>
<dbReference type="InterPro" id="IPR036856">
    <property type="entry name" value="Ald_Oxase/Xan_DH_a/b_sf"/>
</dbReference>
<dbReference type="SMART" id="SM01008">
    <property type="entry name" value="Ald_Xan_dh_C"/>
    <property type="match status" value="1"/>
</dbReference>
<gene>
    <name evidence="2" type="ORF">S03H2_67218</name>
</gene>
<reference evidence="2" key="1">
    <citation type="journal article" date="2014" name="Front. Microbiol.">
        <title>High frequency of phylogenetically diverse reductive dehalogenase-homologous genes in deep subseafloor sedimentary metagenomes.</title>
        <authorList>
            <person name="Kawai M."/>
            <person name="Futagami T."/>
            <person name="Toyoda A."/>
            <person name="Takaki Y."/>
            <person name="Nishi S."/>
            <person name="Hori S."/>
            <person name="Arai W."/>
            <person name="Tsubouchi T."/>
            <person name="Morono Y."/>
            <person name="Uchiyama I."/>
            <person name="Ito T."/>
            <person name="Fujiyama A."/>
            <person name="Inagaki F."/>
            <person name="Takami H."/>
        </authorList>
    </citation>
    <scope>NUCLEOTIDE SEQUENCE</scope>
    <source>
        <strain evidence="2">Expedition CK06-06</strain>
    </source>
</reference>
<feature type="domain" description="Aldehyde oxidase/xanthine dehydrogenase a/b hammerhead" evidence="1">
    <location>
        <begin position="21"/>
        <end position="99"/>
    </location>
</feature>
<proteinExistence type="predicted"/>
<name>X1K9T9_9ZZZZ</name>
<organism evidence="2">
    <name type="scientific">marine sediment metagenome</name>
    <dbReference type="NCBI Taxonomy" id="412755"/>
    <lineage>
        <taxon>unclassified sequences</taxon>
        <taxon>metagenomes</taxon>
        <taxon>ecological metagenomes</taxon>
    </lineage>
</organism>
<dbReference type="AlphaFoldDB" id="X1K9T9"/>
<dbReference type="Gene3D" id="3.90.1170.50">
    <property type="entry name" value="Aldehyde oxidase/xanthine dehydrogenase, a/b hammerhead"/>
    <property type="match status" value="1"/>
</dbReference>
<accession>X1K9T9</accession>
<dbReference type="EMBL" id="BARU01043968">
    <property type="protein sequence ID" value="GAH86969.1"/>
    <property type="molecule type" value="Genomic_DNA"/>
</dbReference>
<dbReference type="InterPro" id="IPR052516">
    <property type="entry name" value="N-heterocyclic_Hydroxylase"/>
</dbReference>
<comment type="caution">
    <text evidence="2">The sequence shown here is derived from an EMBL/GenBank/DDBJ whole genome shotgun (WGS) entry which is preliminary data.</text>
</comment>
<sequence length="99" mass="11018">MAEFSVIGKRLPRVDAREKVAGEAKYAADYSLPGMLWCKLLRSPYPHALILNIDATKAERLPGVKAVVTGKDFGGWTWGWMPATRDEPPLAVDKVRYMA</sequence>
<dbReference type="SUPFAM" id="SSF54665">
    <property type="entry name" value="CO dehydrogenase molybdoprotein N-domain-like"/>
    <property type="match status" value="1"/>
</dbReference>
<protein>
    <recommendedName>
        <fullName evidence="1">Aldehyde oxidase/xanthine dehydrogenase a/b hammerhead domain-containing protein</fullName>
    </recommendedName>
</protein>